<dbReference type="PROSITE" id="PS00893">
    <property type="entry name" value="NUDIX_BOX"/>
    <property type="match status" value="1"/>
</dbReference>
<dbReference type="HAMAP" id="MF_00298">
    <property type="entry name" value="Nudix_RppH"/>
    <property type="match status" value="1"/>
</dbReference>
<protein>
    <recommendedName>
        <fullName evidence="4">RNA pyrophosphohydrolase</fullName>
        <ecNumber evidence="4">3.6.1.-</ecNumber>
    </recommendedName>
    <alternativeName>
        <fullName evidence="4">(Di)nucleoside polyphosphate hydrolase</fullName>
    </alternativeName>
</protein>
<dbReference type="RefSeq" id="WP_281840239.1">
    <property type="nucleotide sequence ID" value="NZ_BROH01000001.1"/>
</dbReference>
<dbReference type="Gene3D" id="3.90.79.10">
    <property type="entry name" value="Nucleoside Triphosphate Pyrophosphohydrolase"/>
    <property type="match status" value="1"/>
</dbReference>
<evidence type="ECO:0000256" key="1">
    <source>
        <dbReference type="ARBA" id="ARBA00001936"/>
    </source>
</evidence>
<comment type="cofactor">
    <cofactor evidence="1">
        <name>Mn(2+)</name>
        <dbReference type="ChEBI" id="CHEBI:29035"/>
    </cofactor>
</comment>
<feature type="short sequence motif" description="Nudix box" evidence="4">
    <location>
        <begin position="49"/>
        <end position="70"/>
    </location>
</feature>
<dbReference type="CDD" id="cd03671">
    <property type="entry name" value="NUDIX_Ap4A_hydrolase_plant_like"/>
    <property type="match status" value="1"/>
</dbReference>
<evidence type="ECO:0000256" key="2">
    <source>
        <dbReference type="ARBA" id="ARBA00001946"/>
    </source>
</evidence>
<sequence>MTPDEIARLPYRPNVGIVLANPAGLIFAGQRIDAARLGTGETAWQMPQGGIDAGEDPADAALRELEEETGVTRDLVTVEAELADWLTYDLPLEVVPRIWKGRYRGQKQRWYLMRFHGADDQIVIETAHPEFRRWTWIDPTDLIEKIVPFKRDIYTHVIAAFGDRL</sequence>
<comment type="cofactor">
    <cofactor evidence="4">
        <name>a divalent metal cation</name>
        <dbReference type="ChEBI" id="CHEBI:60240"/>
    </cofactor>
</comment>
<evidence type="ECO:0000256" key="4">
    <source>
        <dbReference type="HAMAP-Rule" id="MF_00298"/>
    </source>
</evidence>
<dbReference type="PANTHER" id="PTHR11839">
    <property type="entry name" value="UDP/ADP-SUGAR PYROPHOSPHATASE"/>
    <property type="match status" value="1"/>
</dbReference>
<feature type="domain" description="Nudix hydrolase" evidence="5">
    <location>
        <begin position="10"/>
        <end position="159"/>
    </location>
</feature>
<dbReference type="InterPro" id="IPR020084">
    <property type="entry name" value="NUDIX_hydrolase_CS"/>
</dbReference>
<dbReference type="EC" id="3.6.1.-" evidence="4"/>
<keyword evidence="3 4" id="KW-0378">Hydrolase</keyword>
<dbReference type="NCBIfam" id="NF001938">
    <property type="entry name" value="PRK00714.1-5"/>
    <property type="match status" value="1"/>
</dbReference>
<comment type="function">
    <text evidence="4">Accelerates the degradation of transcripts by removing pyrophosphate from the 5'-end of triphosphorylated RNA, leading to a more labile monophosphorylated state that can stimulate subsequent ribonuclease cleavage.</text>
</comment>
<organism evidence="6 7">
    <name type="scientific">Sinisalibacter aestuarii</name>
    <dbReference type="NCBI Taxonomy" id="2949426"/>
    <lineage>
        <taxon>Bacteria</taxon>
        <taxon>Pseudomonadati</taxon>
        <taxon>Pseudomonadota</taxon>
        <taxon>Alphaproteobacteria</taxon>
        <taxon>Rhodobacterales</taxon>
        <taxon>Roseobacteraceae</taxon>
        <taxon>Sinisalibacter</taxon>
    </lineage>
</organism>
<comment type="cofactor">
    <cofactor evidence="2">
        <name>Mg(2+)</name>
        <dbReference type="ChEBI" id="CHEBI:18420"/>
    </cofactor>
</comment>
<gene>
    <name evidence="4 6" type="primary">rppH</name>
    <name evidence="4" type="synonym">nudH</name>
    <name evidence="6" type="ORF">STA1M1_01410</name>
</gene>
<dbReference type="InterPro" id="IPR022927">
    <property type="entry name" value="RppH"/>
</dbReference>
<comment type="caution">
    <text evidence="6">The sequence shown here is derived from an EMBL/GenBank/DDBJ whole genome shotgun (WGS) entry which is preliminary data.</text>
</comment>
<dbReference type="InterPro" id="IPR020476">
    <property type="entry name" value="Nudix_hydrolase"/>
</dbReference>
<proteinExistence type="inferred from homology"/>
<evidence type="ECO:0000256" key="3">
    <source>
        <dbReference type="ARBA" id="ARBA00022801"/>
    </source>
</evidence>
<reference evidence="6" key="1">
    <citation type="journal article" date="2023" name="Int. J. Syst. Evol. Microbiol.">
        <title>Sinisalibacter aestuarii sp. nov., isolated from estuarine sediment of the Arakawa River.</title>
        <authorList>
            <person name="Arafat S.T."/>
            <person name="Hirano S."/>
            <person name="Sato A."/>
            <person name="Takeuchi K."/>
            <person name="Yasuda T."/>
            <person name="Terahara T."/>
            <person name="Hamada M."/>
            <person name="Kobayashi T."/>
        </authorList>
    </citation>
    <scope>NUCLEOTIDE SEQUENCE</scope>
    <source>
        <strain evidence="6">B-399</strain>
    </source>
</reference>
<dbReference type="Pfam" id="PF00293">
    <property type="entry name" value="NUDIX"/>
    <property type="match status" value="1"/>
</dbReference>
<accession>A0ABQ5LQD5</accession>
<name>A0ABQ5LQD5_9RHOB</name>
<comment type="similarity">
    <text evidence="4">Belongs to the Nudix hydrolase family. RppH subfamily.</text>
</comment>
<dbReference type="InterPro" id="IPR000086">
    <property type="entry name" value="NUDIX_hydrolase_dom"/>
</dbReference>
<dbReference type="SUPFAM" id="SSF55811">
    <property type="entry name" value="Nudix"/>
    <property type="match status" value="1"/>
</dbReference>
<dbReference type="Proteomes" id="UP001144205">
    <property type="component" value="Unassembled WGS sequence"/>
</dbReference>
<evidence type="ECO:0000313" key="7">
    <source>
        <dbReference type="Proteomes" id="UP001144205"/>
    </source>
</evidence>
<dbReference type="InterPro" id="IPR015797">
    <property type="entry name" value="NUDIX_hydrolase-like_dom_sf"/>
</dbReference>
<dbReference type="PRINTS" id="PR00502">
    <property type="entry name" value="NUDIXFAMILY"/>
</dbReference>
<evidence type="ECO:0000259" key="5">
    <source>
        <dbReference type="PROSITE" id="PS51462"/>
    </source>
</evidence>
<evidence type="ECO:0000313" key="6">
    <source>
        <dbReference type="EMBL" id="GKY86272.1"/>
    </source>
</evidence>
<keyword evidence="7" id="KW-1185">Reference proteome</keyword>
<dbReference type="PANTHER" id="PTHR11839:SF22">
    <property type="entry name" value="NUDIX HYDROLASE 26, CHLOROPLASTIC"/>
    <property type="match status" value="1"/>
</dbReference>
<dbReference type="EMBL" id="BROH01000001">
    <property type="protein sequence ID" value="GKY86272.1"/>
    <property type="molecule type" value="Genomic_DNA"/>
</dbReference>
<dbReference type="PROSITE" id="PS51462">
    <property type="entry name" value="NUDIX"/>
    <property type="match status" value="1"/>
</dbReference>